<feature type="compositionally biased region" description="Polar residues" evidence="1">
    <location>
        <begin position="1"/>
        <end position="16"/>
    </location>
</feature>
<dbReference type="InterPro" id="IPR058548">
    <property type="entry name" value="MlaB-like_STAS"/>
</dbReference>
<dbReference type="InterPro" id="IPR036513">
    <property type="entry name" value="STAS_dom_sf"/>
</dbReference>
<dbReference type="RefSeq" id="WP_160179572.1">
    <property type="nucleotide sequence ID" value="NZ_CP047656.1"/>
</dbReference>
<sequence length="110" mass="12458">MSDSNTSRMTVDNDPTSPERFVLSGSLNRDTVPYFWRNSLQQLASAQSDDKPLTLDLNNVKHIDTAGLAWIMNLIRDTKQKNIQFKIANPPTTLLNLAKISDVERFLPLQ</sequence>
<dbReference type="Proteomes" id="UP000464524">
    <property type="component" value="Chromosome"/>
</dbReference>
<dbReference type="Gene3D" id="3.30.750.24">
    <property type="entry name" value="STAS domain"/>
    <property type="match status" value="1"/>
</dbReference>
<evidence type="ECO:0000313" key="3">
    <source>
        <dbReference type="EMBL" id="QHJ11782.1"/>
    </source>
</evidence>
<dbReference type="OrthoDB" id="5900662at2"/>
<reference evidence="3 4" key="1">
    <citation type="submission" date="2019-12" db="EMBL/GenBank/DDBJ databases">
        <title>Genome sequencing and assembly of endphytes of Porphyra tenera.</title>
        <authorList>
            <person name="Park J.M."/>
            <person name="Shin R."/>
            <person name="Jo S.H."/>
        </authorList>
    </citation>
    <scope>NUCLEOTIDE SEQUENCE [LARGE SCALE GENOMIC DNA]</scope>
    <source>
        <strain evidence="3 4">GPM4</strain>
    </source>
</reference>
<proteinExistence type="predicted"/>
<name>A0A857JKC8_9ALTE</name>
<dbReference type="AlphaFoldDB" id="A0A857JKC8"/>
<evidence type="ECO:0000313" key="4">
    <source>
        <dbReference type="Proteomes" id="UP000464524"/>
    </source>
</evidence>
<organism evidence="3 4">
    <name type="scientific">Paraglaciecola mesophila</name>
    <dbReference type="NCBI Taxonomy" id="197222"/>
    <lineage>
        <taxon>Bacteria</taxon>
        <taxon>Pseudomonadati</taxon>
        <taxon>Pseudomonadota</taxon>
        <taxon>Gammaproteobacteria</taxon>
        <taxon>Alteromonadales</taxon>
        <taxon>Alteromonadaceae</taxon>
        <taxon>Paraglaciecola</taxon>
    </lineage>
</organism>
<gene>
    <name evidence="3" type="ORF">FX988_02018</name>
</gene>
<evidence type="ECO:0000259" key="2">
    <source>
        <dbReference type="PROSITE" id="PS50801"/>
    </source>
</evidence>
<dbReference type="CDD" id="cd07043">
    <property type="entry name" value="STAS_anti-anti-sigma_factors"/>
    <property type="match status" value="1"/>
</dbReference>
<feature type="domain" description="STAS" evidence="2">
    <location>
        <begin position="21"/>
        <end position="110"/>
    </location>
</feature>
<dbReference type="PROSITE" id="PS50801">
    <property type="entry name" value="STAS"/>
    <property type="match status" value="1"/>
</dbReference>
<evidence type="ECO:0000256" key="1">
    <source>
        <dbReference type="SAM" id="MobiDB-lite"/>
    </source>
</evidence>
<dbReference type="KEGG" id="pmes:FX988_02018"/>
<protein>
    <recommendedName>
        <fullName evidence="2">STAS domain-containing protein</fullName>
    </recommendedName>
</protein>
<dbReference type="SUPFAM" id="SSF52091">
    <property type="entry name" value="SpoIIaa-like"/>
    <property type="match status" value="1"/>
</dbReference>
<keyword evidence="4" id="KW-1185">Reference proteome</keyword>
<dbReference type="Pfam" id="PF13466">
    <property type="entry name" value="STAS_2"/>
    <property type="match status" value="1"/>
</dbReference>
<feature type="region of interest" description="Disordered" evidence="1">
    <location>
        <begin position="1"/>
        <end position="23"/>
    </location>
</feature>
<dbReference type="EMBL" id="CP047656">
    <property type="protein sequence ID" value="QHJ11782.1"/>
    <property type="molecule type" value="Genomic_DNA"/>
</dbReference>
<accession>A0A857JKC8</accession>
<dbReference type="InterPro" id="IPR002645">
    <property type="entry name" value="STAS_dom"/>
</dbReference>